<comment type="caution">
    <text evidence="1">The sequence shown here is derived from an EMBL/GenBank/DDBJ whole genome shotgun (WGS) entry which is preliminary data.</text>
</comment>
<dbReference type="AlphaFoldDB" id="A0A2Y9C4U9"/>
<gene>
    <name evidence="1" type="ORF">A8806_10417</name>
</gene>
<reference evidence="1 2" key="1">
    <citation type="submission" date="2018-05" db="EMBL/GenBank/DDBJ databases">
        <title>The Hungate 1000. A catalogue of reference genomes from the rumen microbiome.</title>
        <authorList>
            <person name="Kelly W."/>
        </authorList>
    </citation>
    <scope>NUCLEOTIDE SEQUENCE [LARGE SCALE GENOMIC DNA]</scope>
    <source>
        <strain evidence="1 2">NLAE-zl-C242</strain>
    </source>
</reference>
<name>A0A2Y9C4U9_9FIRM</name>
<evidence type="ECO:0000313" key="2">
    <source>
        <dbReference type="Proteomes" id="UP000245845"/>
    </source>
</evidence>
<accession>A0A2Y9C4U9</accession>
<sequence length="117" mass="13503">MGLFDKFKKKETNNWENAYIGNPNFYNGKDNKPFGAFALTEDTLTSFPKNPKSLYKVNNTEVNEWKLMLVSTTNNGVLGDIDYYEAINKLMKFVIDEKDNNILIRGLSLEELNQILK</sequence>
<evidence type="ECO:0000313" key="1">
    <source>
        <dbReference type="EMBL" id="PWJ30154.1"/>
    </source>
</evidence>
<keyword evidence="2" id="KW-1185">Reference proteome</keyword>
<dbReference type="EMBL" id="QGDL01000004">
    <property type="protein sequence ID" value="PWJ30154.1"/>
    <property type="molecule type" value="Genomic_DNA"/>
</dbReference>
<proteinExistence type="predicted"/>
<protein>
    <submittedName>
        <fullName evidence="1">Uncharacterized protein DUF4299</fullName>
    </submittedName>
</protein>
<dbReference type="RefSeq" id="WP_109730598.1">
    <property type="nucleotide sequence ID" value="NZ_BAAACK010000019.1"/>
</dbReference>
<dbReference type="OrthoDB" id="2059041at2"/>
<dbReference type="Proteomes" id="UP000245845">
    <property type="component" value="Unassembled WGS sequence"/>
</dbReference>
<dbReference type="Pfam" id="PF14132">
    <property type="entry name" value="DUF4299"/>
    <property type="match status" value="1"/>
</dbReference>
<dbReference type="InterPro" id="IPR025387">
    <property type="entry name" value="DUF4299"/>
</dbReference>
<organism evidence="1 2">
    <name type="scientific">Faecalicatena orotica</name>
    <dbReference type="NCBI Taxonomy" id="1544"/>
    <lineage>
        <taxon>Bacteria</taxon>
        <taxon>Bacillati</taxon>
        <taxon>Bacillota</taxon>
        <taxon>Clostridia</taxon>
        <taxon>Lachnospirales</taxon>
        <taxon>Lachnospiraceae</taxon>
        <taxon>Faecalicatena</taxon>
    </lineage>
</organism>